<name>A0A8J2KPW4_9HEXA</name>
<keyword evidence="4" id="KW-1185">Reference proteome</keyword>
<feature type="compositionally biased region" description="Polar residues" evidence="1">
    <location>
        <begin position="150"/>
        <end position="160"/>
    </location>
</feature>
<dbReference type="GO" id="GO:0005509">
    <property type="term" value="F:calcium ion binding"/>
    <property type="evidence" value="ECO:0007669"/>
    <property type="project" value="TreeGrafter"/>
</dbReference>
<reference evidence="3" key="1">
    <citation type="submission" date="2021-06" db="EMBL/GenBank/DDBJ databases">
        <authorList>
            <person name="Hodson N. C."/>
            <person name="Mongue J. A."/>
            <person name="Jaron S. K."/>
        </authorList>
    </citation>
    <scope>NUCLEOTIDE SEQUENCE</scope>
</reference>
<sequence>MMSFENQSTLRSMEINTPPSSLPTTPSFVRKFHSNFRPLDLRKLTLYGSHTEADHSSSSSQSCGSSQDNSPKARNFGSCQSHDSFLLKRQSSQTRLRESLLTSLLSPRTKEIEFTVPQTLSPLTPTFTRKGITSGESSPGSLSGSRSETEPSNSRANTPSPIFFRGSGADISDGSCMGGLNPELYKSRPENEEEEGVEYPENHYGRVWYALEYETTSERLLLTLIKARNLEDRHDQRTSTSSTNTTGLAKPLPPSSSAYCKVFVRVSLFPDERRTLQSKPKKLSRHPQFEETFGFQISKAGLVERSLKLCVYDVDSNKKTSMLGYVIQPLKDIDWSFGKQVFKEDLLRDSGELSPNIGEVLVSLCYNASISRLTVNVLESKGIKSRESASGVYAKVSLTQHTKIVKTKKTSTVALLGCRASFNESFNFKLGMEMLDTASVSIQLMYAQPGYNKGIFNDQNAGRLVLGSFMFARGKGLDHWTEMLSKQKEQIQYWHAISE</sequence>
<dbReference type="OrthoDB" id="10259057at2759"/>
<evidence type="ECO:0000259" key="2">
    <source>
        <dbReference type="PROSITE" id="PS50004"/>
    </source>
</evidence>
<dbReference type="GO" id="GO:0070382">
    <property type="term" value="C:exocytic vesicle"/>
    <property type="evidence" value="ECO:0007669"/>
    <property type="project" value="TreeGrafter"/>
</dbReference>
<feature type="domain" description="C2" evidence="2">
    <location>
        <begin position="356"/>
        <end position="481"/>
    </location>
</feature>
<accession>A0A8J2KPW4</accession>
<evidence type="ECO:0000313" key="3">
    <source>
        <dbReference type="EMBL" id="CAG7817179.1"/>
    </source>
</evidence>
<feature type="compositionally biased region" description="Low complexity" evidence="1">
    <location>
        <begin position="134"/>
        <end position="146"/>
    </location>
</feature>
<feature type="compositionally biased region" description="Polar residues" evidence="1">
    <location>
        <begin position="1"/>
        <end position="15"/>
    </location>
</feature>
<proteinExistence type="predicted"/>
<dbReference type="GO" id="GO:0005544">
    <property type="term" value="F:calcium-dependent phospholipid binding"/>
    <property type="evidence" value="ECO:0007669"/>
    <property type="project" value="TreeGrafter"/>
</dbReference>
<dbReference type="PANTHER" id="PTHR10024:SF234">
    <property type="entry name" value="SYNAPTOTAGMIN-15-RELATED"/>
    <property type="match status" value="1"/>
</dbReference>
<gene>
    <name evidence="3" type="ORF">AFUS01_LOCUS27759</name>
</gene>
<dbReference type="PROSITE" id="PS50004">
    <property type="entry name" value="C2"/>
    <property type="match status" value="2"/>
</dbReference>
<evidence type="ECO:0000313" key="4">
    <source>
        <dbReference type="Proteomes" id="UP000708208"/>
    </source>
</evidence>
<dbReference type="InterPro" id="IPR000008">
    <property type="entry name" value="C2_dom"/>
</dbReference>
<feature type="compositionally biased region" description="Low complexity" evidence="1">
    <location>
        <begin position="17"/>
        <end position="26"/>
    </location>
</feature>
<feature type="region of interest" description="Disordered" evidence="1">
    <location>
        <begin position="1"/>
        <end position="26"/>
    </location>
</feature>
<dbReference type="GO" id="GO:0030276">
    <property type="term" value="F:clathrin binding"/>
    <property type="evidence" value="ECO:0007669"/>
    <property type="project" value="TreeGrafter"/>
</dbReference>
<dbReference type="GO" id="GO:0001786">
    <property type="term" value="F:phosphatidylserine binding"/>
    <property type="evidence" value="ECO:0007669"/>
    <property type="project" value="TreeGrafter"/>
</dbReference>
<protein>
    <recommendedName>
        <fullName evidence="2">C2 domain-containing protein</fullName>
    </recommendedName>
</protein>
<feature type="region of interest" description="Disordered" evidence="1">
    <location>
        <begin position="123"/>
        <end position="198"/>
    </location>
</feature>
<dbReference type="GO" id="GO:0000149">
    <property type="term" value="F:SNARE binding"/>
    <property type="evidence" value="ECO:0007669"/>
    <property type="project" value="TreeGrafter"/>
</dbReference>
<comment type="caution">
    <text evidence="3">The sequence shown here is derived from an EMBL/GenBank/DDBJ whole genome shotgun (WGS) entry which is preliminary data.</text>
</comment>
<dbReference type="PANTHER" id="PTHR10024">
    <property type="entry name" value="SYNAPTOTAGMIN"/>
    <property type="match status" value="1"/>
</dbReference>
<dbReference type="GO" id="GO:0005886">
    <property type="term" value="C:plasma membrane"/>
    <property type="evidence" value="ECO:0007669"/>
    <property type="project" value="TreeGrafter"/>
</dbReference>
<dbReference type="Pfam" id="PF00168">
    <property type="entry name" value="C2"/>
    <property type="match status" value="2"/>
</dbReference>
<feature type="region of interest" description="Disordered" evidence="1">
    <location>
        <begin position="51"/>
        <end position="79"/>
    </location>
</feature>
<feature type="compositionally biased region" description="Low complexity" evidence="1">
    <location>
        <begin position="56"/>
        <end position="70"/>
    </location>
</feature>
<dbReference type="GO" id="GO:0017156">
    <property type="term" value="P:calcium-ion regulated exocytosis"/>
    <property type="evidence" value="ECO:0007669"/>
    <property type="project" value="TreeGrafter"/>
</dbReference>
<dbReference type="AlphaFoldDB" id="A0A8J2KPW4"/>
<feature type="domain" description="C2" evidence="2">
    <location>
        <begin position="203"/>
        <end position="345"/>
    </location>
</feature>
<evidence type="ECO:0000256" key="1">
    <source>
        <dbReference type="SAM" id="MobiDB-lite"/>
    </source>
</evidence>
<dbReference type="EMBL" id="CAJVCH010387640">
    <property type="protein sequence ID" value="CAG7817179.1"/>
    <property type="molecule type" value="Genomic_DNA"/>
</dbReference>
<organism evidence="3 4">
    <name type="scientific">Allacma fusca</name>
    <dbReference type="NCBI Taxonomy" id="39272"/>
    <lineage>
        <taxon>Eukaryota</taxon>
        <taxon>Metazoa</taxon>
        <taxon>Ecdysozoa</taxon>
        <taxon>Arthropoda</taxon>
        <taxon>Hexapoda</taxon>
        <taxon>Collembola</taxon>
        <taxon>Symphypleona</taxon>
        <taxon>Sminthuridae</taxon>
        <taxon>Allacma</taxon>
    </lineage>
</organism>
<dbReference type="SMART" id="SM00239">
    <property type="entry name" value="C2"/>
    <property type="match status" value="2"/>
</dbReference>
<dbReference type="Proteomes" id="UP000708208">
    <property type="component" value="Unassembled WGS sequence"/>
</dbReference>